<protein>
    <submittedName>
        <fullName evidence="2">DUF3783 domain-containing protein</fullName>
    </submittedName>
</protein>
<dbReference type="OMA" id="TETSKEW"/>
<dbReference type="KEGG" id="cbei:LF65_00034"/>
<reference evidence="2" key="3">
    <citation type="submission" date="2020-04" db="EMBL/GenBank/DDBJ databases">
        <authorList>
            <person name="Brown S."/>
        </authorList>
    </citation>
    <scope>NUCLEOTIDE SEQUENCE</scope>
    <source>
        <strain evidence="2">DJ015</strain>
    </source>
</reference>
<dbReference type="Proteomes" id="UP000031866">
    <property type="component" value="Chromosome"/>
</dbReference>
<gene>
    <name evidence="4" type="ORF">DFH45_001940</name>
    <name evidence="2" type="ORF">HGI39_15580</name>
    <name evidence="3" type="ORF">IS491_05265</name>
    <name evidence="1" type="ORF">LF65_00034</name>
</gene>
<dbReference type="GeneID" id="66342902"/>
<accession>A0A0B5Q3J3</accession>
<dbReference type="PIRSF" id="PIRSF014543">
    <property type="entry name" value="UCP014543"/>
    <property type="match status" value="1"/>
</dbReference>
<evidence type="ECO:0000313" key="2">
    <source>
        <dbReference type="EMBL" id="MBC2476093.1"/>
    </source>
</evidence>
<dbReference type="EMBL" id="JABAGV010000042">
    <property type="protein sequence ID" value="MBC2476093.1"/>
    <property type="molecule type" value="Genomic_DNA"/>
</dbReference>
<dbReference type="EMBL" id="JADOEF010000001">
    <property type="protein sequence ID" value="MBF7808100.1"/>
    <property type="molecule type" value="Genomic_DNA"/>
</dbReference>
<dbReference type="RefSeq" id="WP_011967399.1">
    <property type="nucleotide sequence ID" value="NZ_BKAK01000089.1"/>
</dbReference>
<evidence type="ECO:0000313" key="4">
    <source>
        <dbReference type="EMBL" id="NRV08977.1"/>
    </source>
</evidence>
<dbReference type="Proteomes" id="UP000631418">
    <property type="component" value="Unassembled WGS sequence"/>
</dbReference>
<dbReference type="Proteomes" id="UP000821656">
    <property type="component" value="Unassembled WGS sequence"/>
</dbReference>
<reference evidence="4" key="4">
    <citation type="submission" date="2020-05" db="EMBL/GenBank/DDBJ databases">
        <title>Genomic insights into acetone-butanol-ethanol (ABE) fermentation by sequencing solventogenic clostridia strains.</title>
        <authorList>
            <person name="Brown S."/>
        </authorList>
    </citation>
    <scope>NUCLEOTIDE SEQUENCE</scope>
    <source>
        <strain evidence="4">DJ126</strain>
    </source>
</reference>
<evidence type="ECO:0000313" key="3">
    <source>
        <dbReference type="EMBL" id="MBF7808100.1"/>
    </source>
</evidence>
<dbReference type="EMBL" id="JABSXK010000001">
    <property type="protein sequence ID" value="NRV08977.1"/>
    <property type="molecule type" value="Genomic_DNA"/>
</dbReference>
<dbReference type="Pfam" id="PF12646">
    <property type="entry name" value="DUF3783"/>
    <property type="match status" value="1"/>
</dbReference>
<reference evidence="3" key="5">
    <citation type="submission" date="2020-11" db="EMBL/GenBank/DDBJ databases">
        <authorList>
            <person name="Thieme N."/>
            <person name="Liebl W."/>
            <person name="Zverlov V."/>
        </authorList>
    </citation>
    <scope>NUCLEOTIDE SEQUENCE</scope>
    <source>
        <strain evidence="3">NT08</strain>
    </source>
</reference>
<reference evidence="2" key="6">
    <citation type="journal article" date="2022" name="Nat. Biotechnol.">
        <title>Carbon-negative production of acetone and isopropanol by gas fermentation at industrial pilot scale.</title>
        <authorList>
            <person name="Liew F.E."/>
            <person name="Nogle R."/>
            <person name="Abdalla T."/>
            <person name="Rasor B.J."/>
            <person name="Canter C."/>
            <person name="Jensen R.O."/>
            <person name="Wang L."/>
            <person name="Strutz J."/>
            <person name="Chirania P."/>
            <person name="De Tissera S."/>
            <person name="Mueller A.P."/>
            <person name="Ruan Z."/>
            <person name="Gao A."/>
            <person name="Tran L."/>
            <person name="Engle N.L."/>
            <person name="Bromley J.C."/>
            <person name="Daniell J."/>
            <person name="Conrado R."/>
            <person name="Tschaplinski T.J."/>
            <person name="Giannone R.J."/>
            <person name="Hettich R.L."/>
            <person name="Karim A.S."/>
            <person name="Simpson S.D."/>
            <person name="Brown S.D."/>
            <person name="Leang C."/>
            <person name="Jewett M.C."/>
            <person name="Kopke M."/>
        </authorList>
    </citation>
    <scope>NUCLEOTIDE SEQUENCE</scope>
    <source>
        <strain evidence="2">DJ015</strain>
    </source>
</reference>
<dbReference type="STRING" id="1520.LF65_00034"/>
<reference evidence="1" key="2">
    <citation type="submission" date="2016-02" db="EMBL/GenBank/DDBJ databases">
        <title>Genome sequence of Clostridium beijerinckii strain 59B.</title>
        <authorList>
            <person name="Little G.T."/>
            <person name="Minton N.P."/>
        </authorList>
    </citation>
    <scope>NUCLEOTIDE SEQUENCE</scope>
    <source>
        <strain evidence="1">NCIMB 14988</strain>
    </source>
</reference>
<sequence length="123" mass="14544">MATNNKCILAYGLKEDEIKKIESQNIKVIEINKNMTLMTLEDIINGNKNEDSYDEMQLSEKALIFNGFKDEQLKVTIRYIRSFIQGGVLAVSTAQNYKWTFKYLLEHLIEEREWYKEQQKGRK</sequence>
<organism evidence="1 5">
    <name type="scientific">Clostridium beijerinckii</name>
    <name type="common">Clostridium MP</name>
    <dbReference type="NCBI Taxonomy" id="1520"/>
    <lineage>
        <taxon>Bacteria</taxon>
        <taxon>Bacillati</taxon>
        <taxon>Bacillota</taxon>
        <taxon>Clostridia</taxon>
        <taxon>Eubacteriales</taxon>
        <taxon>Clostridiaceae</taxon>
        <taxon>Clostridium</taxon>
    </lineage>
</organism>
<dbReference type="Proteomes" id="UP001194098">
    <property type="component" value="Unassembled WGS sequence"/>
</dbReference>
<proteinExistence type="predicted"/>
<dbReference type="AlphaFoldDB" id="A0A0B5Q3J3"/>
<dbReference type="OrthoDB" id="2053609at2"/>
<evidence type="ECO:0000313" key="1">
    <source>
        <dbReference type="EMBL" id="AJG96729.1"/>
    </source>
</evidence>
<reference evidence="5" key="1">
    <citation type="submission" date="2014-12" db="EMBL/GenBank/DDBJ databases">
        <title>Genome sequence of Clostridium beijerinckii strain 59B.</title>
        <authorList>
            <person name="Little G.T."/>
            <person name="Minton N.P."/>
        </authorList>
    </citation>
    <scope>NUCLEOTIDE SEQUENCE [LARGE SCALE GENOMIC DNA]</scope>
    <source>
        <strain evidence="5">59B</strain>
    </source>
</reference>
<dbReference type="InterPro" id="IPR016621">
    <property type="entry name" value="UCP014543"/>
</dbReference>
<dbReference type="EMBL" id="CP010086">
    <property type="protein sequence ID" value="AJG96729.1"/>
    <property type="molecule type" value="Genomic_DNA"/>
</dbReference>
<evidence type="ECO:0000313" key="5">
    <source>
        <dbReference type="Proteomes" id="UP000031866"/>
    </source>
</evidence>
<name>A0A0B5Q3J3_CLOBE</name>